<feature type="transmembrane region" description="Helical" evidence="9">
    <location>
        <begin position="155"/>
        <end position="174"/>
    </location>
</feature>
<evidence type="ECO:0000313" key="10">
    <source>
        <dbReference type="EMBL" id="KZT02375.1"/>
    </source>
</evidence>
<dbReference type="CDD" id="cd13959">
    <property type="entry name" value="PT_UbiA_COQ2"/>
    <property type="match status" value="1"/>
</dbReference>
<keyword evidence="9" id="KW-0414">Isoprene biosynthesis</keyword>
<dbReference type="InterPro" id="IPR000537">
    <property type="entry name" value="UbiA_prenyltransferase"/>
</dbReference>
<dbReference type="Gene3D" id="1.10.357.140">
    <property type="entry name" value="UbiA prenyltransferase"/>
    <property type="match status" value="1"/>
</dbReference>
<dbReference type="InterPro" id="IPR006370">
    <property type="entry name" value="HB_polyprenyltransferase-like"/>
</dbReference>
<feature type="transmembrane region" description="Helical" evidence="9">
    <location>
        <begin position="127"/>
        <end position="143"/>
    </location>
</feature>
<dbReference type="InterPro" id="IPR030470">
    <property type="entry name" value="UbiA_prenylTrfase_CS"/>
</dbReference>
<name>A0A165C8B6_9APHY</name>
<dbReference type="InterPro" id="IPR039653">
    <property type="entry name" value="Prenyltransferase"/>
</dbReference>
<evidence type="ECO:0000256" key="3">
    <source>
        <dbReference type="ARBA" id="ARBA00005179"/>
    </source>
</evidence>
<dbReference type="PANTHER" id="PTHR11048:SF28">
    <property type="entry name" value="4-HYDROXYBENZOATE POLYPRENYLTRANSFERASE, MITOCHONDRIAL"/>
    <property type="match status" value="1"/>
</dbReference>
<feature type="transmembrane region" description="Helical" evidence="9">
    <location>
        <begin position="250"/>
        <end position="271"/>
    </location>
</feature>
<keyword evidence="11" id="KW-1185">Reference proteome</keyword>
<dbReference type="FunFam" id="1.20.120.1780:FF:000001">
    <property type="entry name" value="4-hydroxybenzoate octaprenyltransferase"/>
    <property type="match status" value="1"/>
</dbReference>
<dbReference type="GO" id="GO:0005743">
    <property type="term" value="C:mitochondrial inner membrane"/>
    <property type="evidence" value="ECO:0007669"/>
    <property type="project" value="UniProtKB-SubCell"/>
</dbReference>
<evidence type="ECO:0000256" key="1">
    <source>
        <dbReference type="ARBA" id="ARBA00001946"/>
    </source>
</evidence>
<dbReference type="NCBIfam" id="TIGR01474">
    <property type="entry name" value="ubiA_proteo"/>
    <property type="match status" value="1"/>
</dbReference>
<dbReference type="AlphaFoldDB" id="A0A165C8B6"/>
<feature type="transmembrane region" description="Helical" evidence="9">
    <location>
        <begin position="223"/>
        <end position="244"/>
    </location>
</feature>
<dbReference type="STRING" id="1314785.A0A165C8B6"/>
<keyword evidence="5 9" id="KW-0808">Transferase</keyword>
<dbReference type="PROSITE" id="PS00943">
    <property type="entry name" value="UBIA"/>
    <property type="match status" value="1"/>
</dbReference>
<comment type="similarity">
    <text evidence="4 9">Belongs to the UbiA prenyltransferase family.</text>
</comment>
<protein>
    <recommendedName>
        <fullName evidence="9">4-hydroxybenzoate polyprenyltransferase, mitochondrial</fullName>
        <shortName evidence="9">4-HB polyprenyltransferase</shortName>
        <ecNumber evidence="9">2.5.1.39</ecNumber>
    </recommendedName>
    <alternativeName>
        <fullName evidence="9">Para-hydroxybenzoate--polyprenyltransferase</fullName>
        <shortName evidence="9">PHB:PPT</shortName>
        <shortName evidence="9">PHB:polyprenyltransferase</shortName>
    </alternativeName>
</protein>
<keyword evidence="9" id="KW-0496">Mitochondrion</keyword>
<evidence type="ECO:0000256" key="5">
    <source>
        <dbReference type="ARBA" id="ARBA00022679"/>
    </source>
</evidence>
<dbReference type="OrthoDB" id="18170at2759"/>
<feature type="transmembrane region" description="Helical" evidence="9">
    <location>
        <begin position="96"/>
        <end position="121"/>
    </location>
</feature>
<dbReference type="GO" id="GO:0006744">
    <property type="term" value="P:ubiquinone biosynthetic process"/>
    <property type="evidence" value="ECO:0007669"/>
    <property type="project" value="UniProtKB-UniRule"/>
</dbReference>
<keyword evidence="6 9" id="KW-0812">Transmembrane</keyword>
<comment type="cofactor">
    <cofactor evidence="1 9">
        <name>Mg(2+)</name>
        <dbReference type="ChEBI" id="CHEBI:18420"/>
    </cofactor>
</comment>
<dbReference type="InParanoid" id="A0A165C8B6"/>
<evidence type="ECO:0000256" key="7">
    <source>
        <dbReference type="ARBA" id="ARBA00022989"/>
    </source>
</evidence>
<evidence type="ECO:0000256" key="2">
    <source>
        <dbReference type="ARBA" id="ARBA00004141"/>
    </source>
</evidence>
<evidence type="ECO:0000256" key="6">
    <source>
        <dbReference type="ARBA" id="ARBA00022692"/>
    </source>
</evidence>
<dbReference type="Proteomes" id="UP000076871">
    <property type="component" value="Unassembled WGS sequence"/>
</dbReference>
<accession>A0A165C8B6</accession>
<dbReference type="GO" id="GO:0008412">
    <property type="term" value="F:4-hydroxybenzoate polyprenyltransferase activity"/>
    <property type="evidence" value="ECO:0007669"/>
    <property type="project" value="UniProtKB-EC"/>
</dbReference>
<dbReference type="GeneID" id="63822008"/>
<organism evidence="10 11">
    <name type="scientific">Laetiporus sulphureus 93-53</name>
    <dbReference type="NCBI Taxonomy" id="1314785"/>
    <lineage>
        <taxon>Eukaryota</taxon>
        <taxon>Fungi</taxon>
        <taxon>Dikarya</taxon>
        <taxon>Basidiomycota</taxon>
        <taxon>Agaricomycotina</taxon>
        <taxon>Agaricomycetes</taxon>
        <taxon>Polyporales</taxon>
        <taxon>Laetiporus</taxon>
    </lineage>
</organism>
<gene>
    <name evidence="10" type="ORF">LAESUDRAFT_662202</name>
</gene>
<dbReference type="Gene3D" id="1.20.120.1780">
    <property type="entry name" value="UbiA prenyltransferase"/>
    <property type="match status" value="1"/>
</dbReference>
<dbReference type="EMBL" id="KV427653">
    <property type="protein sequence ID" value="KZT02375.1"/>
    <property type="molecule type" value="Genomic_DNA"/>
</dbReference>
<dbReference type="EC" id="2.5.1.39" evidence="9"/>
<proteinExistence type="inferred from homology"/>
<dbReference type="InterPro" id="IPR044878">
    <property type="entry name" value="UbiA_sf"/>
</dbReference>
<keyword evidence="9" id="KW-0999">Mitochondrion inner membrane</keyword>
<evidence type="ECO:0000256" key="9">
    <source>
        <dbReference type="HAMAP-Rule" id="MF_03189"/>
    </source>
</evidence>
<reference evidence="10 11" key="1">
    <citation type="journal article" date="2016" name="Mol. Biol. Evol.">
        <title>Comparative Genomics of Early-Diverging Mushroom-Forming Fungi Provides Insights into the Origins of Lignocellulose Decay Capabilities.</title>
        <authorList>
            <person name="Nagy L.G."/>
            <person name="Riley R."/>
            <person name="Tritt A."/>
            <person name="Adam C."/>
            <person name="Daum C."/>
            <person name="Floudas D."/>
            <person name="Sun H."/>
            <person name="Yadav J.S."/>
            <person name="Pangilinan J."/>
            <person name="Larsson K.H."/>
            <person name="Matsuura K."/>
            <person name="Barry K."/>
            <person name="Labutti K."/>
            <person name="Kuo R."/>
            <person name="Ohm R.A."/>
            <person name="Bhattacharya S.S."/>
            <person name="Shirouzu T."/>
            <person name="Yoshinaga Y."/>
            <person name="Martin F.M."/>
            <person name="Grigoriev I.V."/>
            <person name="Hibbett D.S."/>
        </authorList>
    </citation>
    <scope>NUCLEOTIDE SEQUENCE [LARGE SCALE GENOMIC DNA]</scope>
    <source>
        <strain evidence="10 11">93-53</strain>
    </source>
</reference>
<comment type="function">
    <text evidence="9">Catalyzes the prenylation of para-hydroxybenzoate (PHB) with an all-trans polyprenyl group. Mediates the second step in the final reaction sequence of coenzyme Q (CoQ) biosynthesis, which is the condensation of the polyisoprenoid side chain with PHB, generating the first membrane-bound Q intermediate.</text>
</comment>
<evidence type="ECO:0000256" key="4">
    <source>
        <dbReference type="ARBA" id="ARBA00005985"/>
    </source>
</evidence>
<comment type="pathway">
    <text evidence="9">Cofactor biosynthesis; ubiquinone biosynthesis.</text>
</comment>
<dbReference type="GO" id="GO:0008299">
    <property type="term" value="P:isoprenoid biosynthetic process"/>
    <property type="evidence" value="ECO:0007669"/>
    <property type="project" value="UniProtKB-UniRule"/>
</dbReference>
<keyword evidence="7 9" id="KW-1133">Transmembrane helix</keyword>
<feature type="transmembrane region" description="Helical" evidence="9">
    <location>
        <begin position="26"/>
        <end position="43"/>
    </location>
</feature>
<comment type="subcellular location">
    <subcellularLocation>
        <location evidence="2">Membrane</location>
        <topology evidence="2">Multi-pass membrane protein</topology>
    </subcellularLocation>
    <subcellularLocation>
        <location evidence="9">Mitochondrion inner membrane</location>
        <topology evidence="9">Multi-pass membrane protein</topology>
        <orientation evidence="9">Matrix side</orientation>
    </subcellularLocation>
</comment>
<dbReference type="FunFam" id="1.10.357.140:FF:000008">
    <property type="entry name" value="4-hydroxybenzoate octaprenyltransferase"/>
    <property type="match status" value="1"/>
</dbReference>
<dbReference type="UniPathway" id="UPA00232"/>
<dbReference type="RefSeq" id="XP_040760115.1">
    <property type="nucleotide sequence ID" value="XM_040904978.1"/>
</dbReference>
<dbReference type="HAMAP" id="MF_01635">
    <property type="entry name" value="UbiA"/>
    <property type="match status" value="1"/>
</dbReference>
<feature type="transmembrane region" description="Helical" evidence="9">
    <location>
        <begin position="180"/>
        <end position="202"/>
    </location>
</feature>
<evidence type="ECO:0000313" key="11">
    <source>
        <dbReference type="Proteomes" id="UP000076871"/>
    </source>
</evidence>
<dbReference type="Pfam" id="PF01040">
    <property type="entry name" value="UbiA"/>
    <property type="match status" value="1"/>
</dbReference>
<comment type="pathway">
    <text evidence="3">Secondary metabolite biosynthesis.</text>
</comment>
<keyword evidence="8 9" id="KW-0472">Membrane</keyword>
<feature type="transmembrane region" description="Helical" evidence="9">
    <location>
        <begin position="55"/>
        <end position="76"/>
    </location>
</feature>
<evidence type="ECO:0000256" key="8">
    <source>
        <dbReference type="ARBA" id="ARBA00023136"/>
    </source>
</evidence>
<keyword evidence="9" id="KW-0831">Ubiquinone biosynthesis</keyword>
<dbReference type="PANTHER" id="PTHR11048">
    <property type="entry name" value="PRENYLTRANSFERASES"/>
    <property type="match status" value="1"/>
</dbReference>
<sequence>MISTNPAGPSPSWWRPYWELARMHKFPAGSILVFWPCVWGYLLSPGSAGLSPRELTVHIFALLVGSTLLHSAACTINDICDIDFDRQVERTKNRPLVTGAVSIFGATVFLALQVLVFFAMLASVNQTALLCGTFGVFPLHAFYPLMKRITWWPQAWLGLAMNWGLPTAWLIAAPKDVKSTAMWALTFGAFCWTIVYDTIYGCQDREDDVTAGVKSTALLFGDFVKPILAMFATVFVASLGYAGVVTGRSAVYFVLAVGGCAAHLSWQLLTLRADNPEDCWRKFNANGYLGYIVAGGMLAERYLA</sequence>
<comment type="catalytic activity">
    <reaction evidence="9">
        <text>an all-trans-polyprenyl diphosphate + 4-hydroxybenzoate = a 4-hydroxy-3-(all-trans-polyprenyl)benzoate + diphosphate</text>
        <dbReference type="Rhea" id="RHEA:44504"/>
        <dbReference type="Rhea" id="RHEA-COMP:9514"/>
        <dbReference type="Rhea" id="RHEA-COMP:9564"/>
        <dbReference type="ChEBI" id="CHEBI:17879"/>
        <dbReference type="ChEBI" id="CHEBI:33019"/>
        <dbReference type="ChEBI" id="CHEBI:58914"/>
        <dbReference type="ChEBI" id="CHEBI:78396"/>
        <dbReference type="EC" id="2.5.1.39"/>
    </reaction>
</comment>